<protein>
    <submittedName>
        <fullName evidence="2">Uncharacterized protein</fullName>
    </submittedName>
</protein>
<evidence type="ECO:0000313" key="1">
    <source>
        <dbReference type="EMBL" id="CAB3241813.1"/>
    </source>
</evidence>
<organism evidence="2 3">
    <name type="scientific">Arctia plantaginis</name>
    <name type="common">Wood tiger moth</name>
    <name type="synonym">Phalaena plantaginis</name>
    <dbReference type="NCBI Taxonomy" id="874455"/>
    <lineage>
        <taxon>Eukaryota</taxon>
        <taxon>Metazoa</taxon>
        <taxon>Ecdysozoa</taxon>
        <taxon>Arthropoda</taxon>
        <taxon>Hexapoda</taxon>
        <taxon>Insecta</taxon>
        <taxon>Pterygota</taxon>
        <taxon>Neoptera</taxon>
        <taxon>Endopterygota</taxon>
        <taxon>Lepidoptera</taxon>
        <taxon>Glossata</taxon>
        <taxon>Ditrysia</taxon>
        <taxon>Noctuoidea</taxon>
        <taxon>Erebidae</taxon>
        <taxon>Arctiinae</taxon>
        <taxon>Arctia</taxon>
    </lineage>
</organism>
<comment type="caution">
    <text evidence="2">The sequence shown here is derived from an EMBL/GenBank/DDBJ whole genome shotgun (WGS) entry which is preliminary data.</text>
</comment>
<sequence length="134" mass="14765">MIPTINKCDPIYELSSSTIIAHMDYTDPKGNIIPFSLSESNPMTVSPIMAHVVTFQTHQKLPPKKIRKHSDLYMATVSADLNQAQPGLLGDMQVQLGNSIALLYPTWSIQCTPDGSKITCNAPESGYLRSLKMD</sequence>
<dbReference type="Proteomes" id="UP000494106">
    <property type="component" value="Unassembled WGS sequence"/>
</dbReference>
<proteinExistence type="predicted"/>
<accession>A0A8S1B0I1</accession>
<dbReference type="EMBL" id="CADEBD010000311">
    <property type="protein sequence ID" value="CAB3241813.1"/>
    <property type="molecule type" value="Genomic_DNA"/>
</dbReference>
<evidence type="ECO:0000313" key="4">
    <source>
        <dbReference type="Proteomes" id="UP000494256"/>
    </source>
</evidence>
<gene>
    <name evidence="2" type="ORF">APLA_LOCUS13659</name>
    <name evidence="1" type="ORF">APLA_LOCUS9623</name>
</gene>
<dbReference type="OrthoDB" id="7488674at2759"/>
<keyword evidence="3" id="KW-1185">Reference proteome</keyword>
<reference evidence="3 4" key="1">
    <citation type="submission" date="2020-04" db="EMBL/GenBank/DDBJ databases">
        <authorList>
            <person name="Wallbank WR R."/>
            <person name="Pardo Diaz C."/>
            <person name="Kozak K."/>
            <person name="Martin S."/>
            <person name="Jiggins C."/>
            <person name="Moest M."/>
            <person name="Warren A I."/>
            <person name="Byers J.R.P. K."/>
            <person name="Montejo-Kovacevich G."/>
            <person name="Yen C E."/>
        </authorList>
    </citation>
    <scope>NUCLEOTIDE SEQUENCE [LARGE SCALE GENOMIC DNA]</scope>
</reference>
<dbReference type="AlphaFoldDB" id="A0A8S1B0I1"/>
<evidence type="ECO:0000313" key="2">
    <source>
        <dbReference type="EMBL" id="CAB3252730.1"/>
    </source>
</evidence>
<dbReference type="Proteomes" id="UP000494256">
    <property type="component" value="Unassembled WGS sequence"/>
</dbReference>
<dbReference type="EMBL" id="CADEBC010000558">
    <property type="protein sequence ID" value="CAB3252730.1"/>
    <property type="molecule type" value="Genomic_DNA"/>
</dbReference>
<evidence type="ECO:0000313" key="3">
    <source>
        <dbReference type="Proteomes" id="UP000494106"/>
    </source>
</evidence>
<name>A0A8S1B0I1_ARCPL</name>